<keyword evidence="10" id="KW-0808">Transferase</keyword>
<dbReference type="FunFam" id="3.80.10.10:FF:000177">
    <property type="entry name" value="Leucine-rich repeat receptor-like serine/threonine-protein kinase At1g17230"/>
    <property type="match status" value="1"/>
</dbReference>
<dbReference type="GO" id="GO:0005524">
    <property type="term" value="F:ATP binding"/>
    <property type="evidence" value="ECO:0007669"/>
    <property type="project" value="UniProtKB-UniRule"/>
</dbReference>
<dbReference type="FunFam" id="3.80.10.10:FF:000041">
    <property type="entry name" value="LRR receptor-like serine/threonine-protein kinase ERECTA"/>
    <property type="match status" value="1"/>
</dbReference>
<evidence type="ECO:0000256" key="10">
    <source>
        <dbReference type="ARBA" id="ARBA00022679"/>
    </source>
</evidence>
<evidence type="ECO:0000256" key="19">
    <source>
        <dbReference type="ARBA" id="ARBA00023170"/>
    </source>
</evidence>
<evidence type="ECO:0000256" key="15">
    <source>
        <dbReference type="ARBA" id="ARBA00022777"/>
    </source>
</evidence>
<reference evidence="28" key="1">
    <citation type="submission" date="2018-11" db="EMBL/GenBank/DDBJ databases">
        <authorList>
            <person name="Grassa J C."/>
        </authorList>
    </citation>
    <scope>NUCLEOTIDE SEQUENCE [LARGE SCALE GENOMIC DNA]</scope>
</reference>
<dbReference type="EC" id="2.7.11.1" evidence="4"/>
<dbReference type="EnsemblPlants" id="evm.model.04.2380">
    <property type="protein sequence ID" value="cds.evm.model.04.2380"/>
    <property type="gene ID" value="evm.TU.04.2380"/>
</dbReference>
<comment type="catalytic activity">
    <reaction evidence="22">
        <text>L-threonyl-[protein] + ATP = O-phospho-L-threonyl-[protein] + ADP + H(+)</text>
        <dbReference type="Rhea" id="RHEA:46608"/>
        <dbReference type="Rhea" id="RHEA-COMP:11060"/>
        <dbReference type="Rhea" id="RHEA-COMP:11605"/>
        <dbReference type="ChEBI" id="CHEBI:15378"/>
        <dbReference type="ChEBI" id="CHEBI:30013"/>
        <dbReference type="ChEBI" id="CHEBI:30616"/>
        <dbReference type="ChEBI" id="CHEBI:61977"/>
        <dbReference type="ChEBI" id="CHEBI:456216"/>
        <dbReference type="EC" id="2.7.11.1"/>
    </reaction>
</comment>
<feature type="domain" description="Protein kinase" evidence="27">
    <location>
        <begin position="1384"/>
        <end position="1664"/>
    </location>
</feature>
<dbReference type="Gene3D" id="3.80.10.10">
    <property type="entry name" value="Ribonuclease Inhibitor"/>
    <property type="match status" value="7"/>
</dbReference>
<evidence type="ECO:0000256" key="3">
    <source>
        <dbReference type="ARBA" id="ARBA00004479"/>
    </source>
</evidence>
<feature type="transmembrane region" description="Helical" evidence="25">
    <location>
        <begin position="1317"/>
        <end position="1342"/>
    </location>
</feature>
<dbReference type="InterPro" id="IPR051716">
    <property type="entry name" value="Plant_RL_S/T_kinase"/>
</dbReference>
<evidence type="ECO:0000256" key="16">
    <source>
        <dbReference type="ARBA" id="ARBA00022840"/>
    </source>
</evidence>
<dbReference type="GO" id="GO:0006952">
    <property type="term" value="P:defense response"/>
    <property type="evidence" value="ECO:0007669"/>
    <property type="project" value="UniProtKB-ARBA"/>
</dbReference>
<comment type="subcellular location">
    <subcellularLocation>
        <location evidence="2">Cell membrane</location>
    </subcellularLocation>
    <subcellularLocation>
        <location evidence="3">Membrane</location>
        <topology evidence="3">Single-pass type I membrane protein</topology>
    </subcellularLocation>
    <subcellularLocation>
        <location evidence="1">Secreted</location>
        <location evidence="1">Cell wall</location>
    </subcellularLocation>
</comment>
<dbReference type="InterPro" id="IPR032675">
    <property type="entry name" value="LRR_dom_sf"/>
</dbReference>
<keyword evidence="8" id="KW-0597">Phosphoprotein</keyword>
<dbReference type="FunFam" id="3.80.10.10:FF:000453">
    <property type="entry name" value="Leucine-rich receptor-like protein kinase family protein"/>
    <property type="match status" value="1"/>
</dbReference>
<dbReference type="Gene3D" id="3.30.200.20">
    <property type="entry name" value="Phosphorylase Kinase, domain 1"/>
    <property type="match status" value="2"/>
</dbReference>
<evidence type="ECO:0000256" key="7">
    <source>
        <dbReference type="ARBA" id="ARBA00022527"/>
    </source>
</evidence>
<feature type="domain" description="Protein kinase" evidence="27">
    <location>
        <begin position="56"/>
        <end position="345"/>
    </location>
</feature>
<dbReference type="SUPFAM" id="SSF52058">
    <property type="entry name" value="L domain-like"/>
    <property type="match status" value="4"/>
</dbReference>
<keyword evidence="12 26" id="KW-0732">Signal</keyword>
<sequence length="1684" mass="187651">MIVIVIVITLIILCPKFKVLDKYKQDSNKNGTHQLLIWEKEAKFTFGEIVEAREDFDDKYCIGKGGFGTVYKAILRAHELVLVVKRLHMSNSSDISEVTRISFENMIQTLTEVRHRNIVKLYGFCSRNNGLYLVYKYANMGNLGKVLYDSTDLDWDSRVKIVQGLAHAISYLHHDCSPPIIHRDVSLNNVLLGSDFVLILSDFGTVRLLMPDSSIWTNVAGSYGYRAPGELLESLTSARSKDVENMLLKDVLDQRLLPHTGRLSAVMVLVITCSPRTQAEALITWKKSLSMESSSLDSWDSNNIINLCNWTNVVCDVSNGEISQIDLSNLELNGTLDKFNFTPFLNITVFNLNNCTLSGSIPPAIGNLTNLTLLDLSDNDIEGEIPLEITQWSQLQYLSLFNNFLNGSIPYQLSNLKKVWYLSLGANYLVNSDWSKFSTMPSLTYLDLYLNFFNSTFPDFISKCKNLTFLDMSQNSWTGSIPESVFSNLVKLQSFNLTNTGFKGHLSANISNLSQLTHLHFPNNFLSGEIPQGIGLLHNLEVLELYNNTFSGSIPSSIGQLKNLLTLDLRMNFLNSTIPSQLGSCTKLSYLDLAANNLRGEIPLSLSNLNSLTEIGISDNKLSGPLSSELISNWTSLTSLQLQNNRLSGKIPKEIGLLKNITFIFLYQNNFTGSIPTEIGNLEQLGSLDLSGNHLTGPIPKSLWNLKNLISIQLFYNNLNGTIPPEIENLELLQTFDVNTNQLSGELPVTISSLRNLEGFSVFTNNFKGKIPSDFGKFSPNLNVISFSNNSFNGELPPYLCSSLKLEILTVHNNHLNGTIPPEIGNLKELRRLHLSRNNLTGPIPASLWNLKNLTNLQLFDNNLNGTIPQDIGNLESLVYLSLYRNNLTGAIPPEIGMLRNLKTLDLSENELVGPIPPTLWSLTKLVTLELFHNKLNGSIPPEIGNMINLTVFDVNLNNLDGELPNTISKLKNLKGFLVFSNNFSGSIPKDFGRNNTKLNRVDFSNNNFSGELPKEMCNALAVANNNIVGSVHSQSLRKCSEFKRVQQLDDNHFTNETLQNAVCVFPYLEFISFSNNNFVGQMPAEWGDCRNLTNLQVKRNRISGKIPVELGNLTKLHLLSLDSNELSGNIPTEIGRLTNLFKLTLSNNHLTGEIPESLSNLTGLEDFDLSVNNLEGKIPKWLGTCERLLSLNLSHNILSSEIPYELGNLVHLHYMLDLSSNSLFGEIPSSLSKLTMLEILNISHNHLSGSIPQSFSSLISISYIDFSYNKLTGSIPTGGIFQNARTSAYYYGNLGLCGNSTGLKPCKRHTNISNNALILISSLVFGLVVFVTAIVITLILCHKFKVLDKHKKDSNKSDTHQSLIWEKEAKFTFGEIVEATEDFDDKYCIGKGGFGTVYKAMLRSQELVLAVKRLHMSDSSDISEVSRISFQNEIRTLTEVRHRNIVKLYGFCSRNNGLYLVYKYANRGSLAKVLYDSTDLDWDSRVKIVQGLAHAISYLHHDCSPPIVHRDVSLNNVLLGSDFVPILSDFGTARLLMLDSSIWTNVAGSYGYMAPELALTMRVTEKCDVYSFGVVALEIMMGKHPGELLESLSSARSLKTSSENMLLKDVLDQRLLPPTGRLSAVVVLVVSLVLSCTRTKPDSRPTMHFVAQELSTRSRASMISEPLRTITIRKLAALQSHQQ</sequence>
<dbReference type="Pfam" id="PF00069">
    <property type="entry name" value="Pkinase"/>
    <property type="match status" value="2"/>
</dbReference>
<dbReference type="FunFam" id="3.80.10.10:FF:000383">
    <property type="entry name" value="Leucine-rich repeat receptor protein kinase EMS1"/>
    <property type="match status" value="2"/>
</dbReference>
<dbReference type="InterPro" id="IPR055414">
    <property type="entry name" value="LRR_R13L4/SHOC2-like"/>
</dbReference>
<keyword evidence="11 25" id="KW-0812">Transmembrane</keyword>
<evidence type="ECO:0000256" key="12">
    <source>
        <dbReference type="ARBA" id="ARBA00022729"/>
    </source>
</evidence>
<keyword evidence="20" id="KW-0325">Glycoprotein</keyword>
<evidence type="ECO:0000256" key="25">
    <source>
        <dbReference type="SAM" id="Phobius"/>
    </source>
</evidence>
<dbReference type="SMART" id="SM00369">
    <property type="entry name" value="LRR_TYP"/>
    <property type="match status" value="12"/>
</dbReference>
<evidence type="ECO:0000256" key="9">
    <source>
        <dbReference type="ARBA" id="ARBA00022614"/>
    </source>
</evidence>
<evidence type="ECO:0000256" key="14">
    <source>
        <dbReference type="ARBA" id="ARBA00022741"/>
    </source>
</evidence>
<dbReference type="Pfam" id="PF00560">
    <property type="entry name" value="LRR_1"/>
    <property type="match status" value="14"/>
</dbReference>
<comment type="catalytic activity">
    <reaction evidence="23">
        <text>L-seryl-[protein] + ATP = O-phospho-L-seryl-[protein] + ADP + H(+)</text>
        <dbReference type="Rhea" id="RHEA:17989"/>
        <dbReference type="Rhea" id="RHEA-COMP:9863"/>
        <dbReference type="Rhea" id="RHEA-COMP:11604"/>
        <dbReference type="ChEBI" id="CHEBI:15378"/>
        <dbReference type="ChEBI" id="CHEBI:29999"/>
        <dbReference type="ChEBI" id="CHEBI:30616"/>
        <dbReference type="ChEBI" id="CHEBI:83421"/>
        <dbReference type="ChEBI" id="CHEBI:456216"/>
        <dbReference type="EC" id="2.7.11.1"/>
    </reaction>
</comment>
<dbReference type="Gene3D" id="1.10.510.10">
    <property type="entry name" value="Transferase(Phosphotransferase) domain 1"/>
    <property type="match status" value="2"/>
</dbReference>
<keyword evidence="15" id="KW-0418">Kinase</keyword>
<dbReference type="Gramene" id="evm.model.04.2380">
    <property type="protein sequence ID" value="cds.evm.model.04.2380"/>
    <property type="gene ID" value="evm.TU.04.2380"/>
</dbReference>
<evidence type="ECO:0000313" key="29">
    <source>
        <dbReference type="Proteomes" id="UP000596661"/>
    </source>
</evidence>
<keyword evidence="14 24" id="KW-0547">Nucleotide-binding</keyword>
<feature type="binding site" evidence="24">
    <location>
        <position position="1413"/>
    </location>
    <ligand>
        <name>ATP</name>
        <dbReference type="ChEBI" id="CHEBI:30616"/>
    </ligand>
</feature>
<evidence type="ECO:0000256" key="8">
    <source>
        <dbReference type="ARBA" id="ARBA00022553"/>
    </source>
</evidence>
<evidence type="ECO:0000256" key="24">
    <source>
        <dbReference type="PROSITE-ProRule" id="PRU10141"/>
    </source>
</evidence>
<feature type="binding site" evidence="24">
    <location>
        <position position="85"/>
    </location>
    <ligand>
        <name>ATP</name>
        <dbReference type="ChEBI" id="CHEBI:30616"/>
    </ligand>
</feature>
<dbReference type="FunFam" id="3.30.200.20:FF:000309">
    <property type="entry name" value="Leucine-rich repeat receptor protein kinase MSP1"/>
    <property type="match status" value="2"/>
</dbReference>
<evidence type="ECO:0000256" key="6">
    <source>
        <dbReference type="ARBA" id="ARBA00022512"/>
    </source>
</evidence>
<name>A0A803PGJ5_CANSA</name>
<dbReference type="GO" id="GO:0005886">
    <property type="term" value="C:plasma membrane"/>
    <property type="evidence" value="ECO:0007669"/>
    <property type="project" value="UniProtKB-SubCell"/>
</dbReference>
<dbReference type="FunFam" id="1.10.510.10:FF:000445">
    <property type="entry name" value="MDIS1-interacting receptor like kinase 2"/>
    <property type="match status" value="1"/>
</dbReference>
<evidence type="ECO:0000256" key="17">
    <source>
        <dbReference type="ARBA" id="ARBA00022989"/>
    </source>
</evidence>
<dbReference type="FunFam" id="3.80.10.10:FF:000910">
    <property type="entry name" value="MDIS1-interacting receptor like kinase 2"/>
    <property type="match status" value="1"/>
</dbReference>
<dbReference type="FunFam" id="3.80.10.10:FF:000400">
    <property type="entry name" value="Nuclear pore complex protein NUP107"/>
    <property type="match status" value="1"/>
</dbReference>
<keyword evidence="6" id="KW-0134">Cell wall</keyword>
<dbReference type="InterPro" id="IPR017441">
    <property type="entry name" value="Protein_kinase_ATP_BS"/>
</dbReference>
<dbReference type="InterPro" id="IPR013210">
    <property type="entry name" value="LRR_N_plant-typ"/>
</dbReference>
<keyword evidence="16 24" id="KW-0067">ATP-binding</keyword>
<evidence type="ECO:0000256" key="26">
    <source>
        <dbReference type="SAM" id="SignalP"/>
    </source>
</evidence>
<evidence type="ECO:0000256" key="1">
    <source>
        <dbReference type="ARBA" id="ARBA00004191"/>
    </source>
</evidence>
<evidence type="ECO:0000256" key="11">
    <source>
        <dbReference type="ARBA" id="ARBA00022692"/>
    </source>
</evidence>
<accession>A0A803PGJ5</accession>
<dbReference type="OMA" id="RANSSNW"/>
<feature type="signal peptide" evidence="26">
    <location>
        <begin position="1"/>
        <end position="16"/>
    </location>
</feature>
<feature type="chain" id="PRO_5031254894" description="non-specific serine/threonine protein kinase" evidence="26">
    <location>
        <begin position="17"/>
        <end position="1684"/>
    </location>
</feature>
<evidence type="ECO:0000259" key="27">
    <source>
        <dbReference type="PROSITE" id="PS50011"/>
    </source>
</evidence>
<evidence type="ECO:0000256" key="21">
    <source>
        <dbReference type="ARBA" id="ARBA00038043"/>
    </source>
</evidence>
<dbReference type="SMART" id="SM00365">
    <property type="entry name" value="LRR_SD22"/>
    <property type="match status" value="8"/>
</dbReference>
<dbReference type="InterPro" id="IPR003591">
    <property type="entry name" value="Leu-rich_rpt_typical-subtyp"/>
</dbReference>
<keyword evidence="9" id="KW-0433">Leucine-rich repeat</keyword>
<proteinExistence type="inferred from homology"/>
<dbReference type="PROSITE" id="PS00107">
    <property type="entry name" value="PROTEIN_KINASE_ATP"/>
    <property type="match status" value="2"/>
</dbReference>
<dbReference type="EMBL" id="UZAU01000407">
    <property type="status" value="NOT_ANNOTATED_CDS"/>
    <property type="molecule type" value="Genomic_DNA"/>
</dbReference>
<dbReference type="PANTHER" id="PTHR48053:SF32">
    <property type="entry name" value="LEUCINE RICH REPEAT FAMILY PROTEIN, EXPRESSED"/>
    <property type="match status" value="1"/>
</dbReference>
<dbReference type="InterPro" id="IPR008266">
    <property type="entry name" value="Tyr_kinase_AS"/>
</dbReference>
<organism evidence="28 29">
    <name type="scientific">Cannabis sativa</name>
    <name type="common">Hemp</name>
    <name type="synonym">Marijuana</name>
    <dbReference type="NCBI Taxonomy" id="3483"/>
    <lineage>
        <taxon>Eukaryota</taxon>
        <taxon>Viridiplantae</taxon>
        <taxon>Streptophyta</taxon>
        <taxon>Embryophyta</taxon>
        <taxon>Tracheophyta</taxon>
        <taxon>Spermatophyta</taxon>
        <taxon>Magnoliopsida</taxon>
        <taxon>eudicotyledons</taxon>
        <taxon>Gunneridae</taxon>
        <taxon>Pentapetalae</taxon>
        <taxon>rosids</taxon>
        <taxon>fabids</taxon>
        <taxon>Rosales</taxon>
        <taxon>Cannabaceae</taxon>
        <taxon>Cannabis</taxon>
    </lineage>
</organism>
<keyword evidence="17 25" id="KW-1133">Transmembrane helix</keyword>
<keyword evidence="7" id="KW-0723">Serine/threonine-protein kinase</keyword>
<evidence type="ECO:0000256" key="2">
    <source>
        <dbReference type="ARBA" id="ARBA00004236"/>
    </source>
</evidence>
<evidence type="ECO:0000256" key="23">
    <source>
        <dbReference type="ARBA" id="ARBA00048679"/>
    </source>
</evidence>
<keyword evidence="6" id="KW-0964">Secreted</keyword>
<evidence type="ECO:0000256" key="5">
    <source>
        <dbReference type="ARBA" id="ARBA00022475"/>
    </source>
</evidence>
<dbReference type="PROSITE" id="PS50011">
    <property type="entry name" value="PROTEIN_KINASE_DOM"/>
    <property type="match status" value="2"/>
</dbReference>
<dbReference type="Pfam" id="PF13855">
    <property type="entry name" value="LRR_8"/>
    <property type="match status" value="1"/>
</dbReference>
<evidence type="ECO:0000313" key="28">
    <source>
        <dbReference type="EnsemblPlants" id="cds.evm.model.04.2380"/>
    </source>
</evidence>
<evidence type="ECO:0000256" key="4">
    <source>
        <dbReference type="ARBA" id="ARBA00012513"/>
    </source>
</evidence>
<evidence type="ECO:0000256" key="20">
    <source>
        <dbReference type="ARBA" id="ARBA00023180"/>
    </source>
</evidence>
<keyword evidence="29" id="KW-1185">Reference proteome</keyword>
<dbReference type="PROSITE" id="PS00109">
    <property type="entry name" value="PROTEIN_KINASE_TYR"/>
    <property type="match status" value="2"/>
</dbReference>
<evidence type="ECO:0000256" key="22">
    <source>
        <dbReference type="ARBA" id="ARBA00047899"/>
    </source>
</evidence>
<dbReference type="Pfam" id="PF23598">
    <property type="entry name" value="LRR_14"/>
    <property type="match status" value="1"/>
</dbReference>
<evidence type="ECO:0000256" key="18">
    <source>
        <dbReference type="ARBA" id="ARBA00023136"/>
    </source>
</evidence>
<dbReference type="InterPro" id="IPR000719">
    <property type="entry name" value="Prot_kinase_dom"/>
</dbReference>
<evidence type="ECO:0000256" key="13">
    <source>
        <dbReference type="ARBA" id="ARBA00022737"/>
    </source>
</evidence>
<dbReference type="PANTHER" id="PTHR48053">
    <property type="entry name" value="LEUCINE RICH REPEAT FAMILY PROTEIN, EXPRESSED"/>
    <property type="match status" value="1"/>
</dbReference>
<keyword evidence="18 25" id="KW-0472">Membrane</keyword>
<dbReference type="GO" id="GO:0051707">
    <property type="term" value="P:response to other organism"/>
    <property type="evidence" value="ECO:0007669"/>
    <property type="project" value="UniProtKB-ARBA"/>
</dbReference>
<dbReference type="GO" id="GO:0009791">
    <property type="term" value="P:post-embryonic development"/>
    <property type="evidence" value="ECO:0007669"/>
    <property type="project" value="UniProtKB-ARBA"/>
</dbReference>
<keyword evidence="5" id="KW-1003">Cell membrane</keyword>
<dbReference type="GO" id="GO:0004674">
    <property type="term" value="F:protein serine/threonine kinase activity"/>
    <property type="evidence" value="ECO:0007669"/>
    <property type="project" value="UniProtKB-KW"/>
</dbReference>
<comment type="similarity">
    <text evidence="21">Belongs to the polygalacturonase-inhibiting protein family.</text>
</comment>
<keyword evidence="19" id="KW-0675">Receptor</keyword>
<dbReference type="InterPro" id="IPR011009">
    <property type="entry name" value="Kinase-like_dom_sf"/>
</dbReference>
<protein>
    <recommendedName>
        <fullName evidence="4">non-specific serine/threonine protein kinase</fullName>
        <ecNumber evidence="4">2.7.11.1</ecNumber>
    </recommendedName>
</protein>
<keyword evidence="13" id="KW-0677">Repeat</keyword>
<reference evidence="28" key="2">
    <citation type="submission" date="2021-03" db="UniProtKB">
        <authorList>
            <consortium name="EnsemblPlants"/>
        </authorList>
    </citation>
    <scope>IDENTIFICATION</scope>
</reference>
<dbReference type="InterPro" id="IPR001611">
    <property type="entry name" value="Leu-rich_rpt"/>
</dbReference>
<dbReference type="Pfam" id="PF08263">
    <property type="entry name" value="LRRNT_2"/>
    <property type="match status" value="1"/>
</dbReference>
<dbReference type="SUPFAM" id="SSF56112">
    <property type="entry name" value="Protein kinase-like (PK-like)"/>
    <property type="match status" value="2"/>
</dbReference>
<dbReference type="Proteomes" id="UP000596661">
    <property type="component" value="Chromosome 4"/>
</dbReference>